<comment type="caution">
    <text evidence="2">The sequence shown here is derived from an EMBL/GenBank/DDBJ whole genome shotgun (WGS) entry which is preliminary data.</text>
</comment>
<proteinExistence type="predicted"/>
<organism evidence="2 3">
    <name type="scientific">Lasiosphaeria ovina</name>
    <dbReference type="NCBI Taxonomy" id="92902"/>
    <lineage>
        <taxon>Eukaryota</taxon>
        <taxon>Fungi</taxon>
        <taxon>Dikarya</taxon>
        <taxon>Ascomycota</taxon>
        <taxon>Pezizomycotina</taxon>
        <taxon>Sordariomycetes</taxon>
        <taxon>Sordariomycetidae</taxon>
        <taxon>Sordariales</taxon>
        <taxon>Lasiosphaeriaceae</taxon>
        <taxon>Lasiosphaeria</taxon>
    </lineage>
</organism>
<dbReference type="InterPro" id="IPR058525">
    <property type="entry name" value="DUF8212"/>
</dbReference>
<keyword evidence="3" id="KW-1185">Reference proteome</keyword>
<evidence type="ECO:0000259" key="1">
    <source>
        <dbReference type="Pfam" id="PF26640"/>
    </source>
</evidence>
<dbReference type="EMBL" id="JAULSN010000007">
    <property type="protein sequence ID" value="KAK3367356.1"/>
    <property type="molecule type" value="Genomic_DNA"/>
</dbReference>
<dbReference type="PANTHER" id="PTHR10622:SF10">
    <property type="entry name" value="HET DOMAIN-CONTAINING PROTEIN"/>
    <property type="match status" value="1"/>
</dbReference>
<evidence type="ECO:0000313" key="2">
    <source>
        <dbReference type="EMBL" id="KAK3367356.1"/>
    </source>
</evidence>
<evidence type="ECO:0000313" key="3">
    <source>
        <dbReference type="Proteomes" id="UP001287356"/>
    </source>
</evidence>
<name>A0AAE0JZQ1_9PEZI</name>
<dbReference type="AlphaFoldDB" id="A0AAE0JZQ1"/>
<accession>A0AAE0JZQ1</accession>
<sequence>MSWASKRNTTRSEDLAYSLMGIFDVHIPLLYGEGDRAFLRLQQEIIRASSDESLFCWGLS</sequence>
<protein>
    <recommendedName>
        <fullName evidence="1">DUF8212 domain-containing protein</fullName>
    </recommendedName>
</protein>
<reference evidence="2" key="2">
    <citation type="submission" date="2023-06" db="EMBL/GenBank/DDBJ databases">
        <authorList>
            <consortium name="Lawrence Berkeley National Laboratory"/>
            <person name="Haridas S."/>
            <person name="Hensen N."/>
            <person name="Bonometti L."/>
            <person name="Westerberg I."/>
            <person name="Brannstrom I.O."/>
            <person name="Guillou S."/>
            <person name="Cros-Aarteil S."/>
            <person name="Calhoun S."/>
            <person name="Kuo A."/>
            <person name="Mondo S."/>
            <person name="Pangilinan J."/>
            <person name="Riley R."/>
            <person name="Labutti K."/>
            <person name="Andreopoulos B."/>
            <person name="Lipzen A."/>
            <person name="Chen C."/>
            <person name="Yanf M."/>
            <person name="Daum C."/>
            <person name="Ng V."/>
            <person name="Clum A."/>
            <person name="Steindorff A."/>
            <person name="Ohm R."/>
            <person name="Martin F."/>
            <person name="Silar P."/>
            <person name="Natvig D."/>
            <person name="Lalanne C."/>
            <person name="Gautier V."/>
            <person name="Ament-Velasquez S.L."/>
            <person name="Kruys A."/>
            <person name="Hutchinson M.I."/>
            <person name="Powell A.J."/>
            <person name="Barry K."/>
            <person name="Miller A.N."/>
            <person name="Grigoriev I.V."/>
            <person name="Debuchy R."/>
            <person name="Gladieux P."/>
            <person name="Thoren M.H."/>
            <person name="Johannesson H."/>
        </authorList>
    </citation>
    <scope>NUCLEOTIDE SEQUENCE</scope>
    <source>
        <strain evidence="2">CBS 958.72</strain>
    </source>
</reference>
<dbReference type="Proteomes" id="UP001287356">
    <property type="component" value="Unassembled WGS sequence"/>
</dbReference>
<feature type="non-terminal residue" evidence="2">
    <location>
        <position position="60"/>
    </location>
</feature>
<dbReference type="PANTHER" id="PTHR10622">
    <property type="entry name" value="HET DOMAIN-CONTAINING PROTEIN"/>
    <property type="match status" value="1"/>
</dbReference>
<gene>
    <name evidence="2" type="ORF">B0T24DRAFT_491092</name>
</gene>
<feature type="domain" description="DUF8212" evidence="1">
    <location>
        <begin position="36"/>
        <end position="58"/>
    </location>
</feature>
<reference evidence="2" key="1">
    <citation type="journal article" date="2023" name="Mol. Phylogenet. Evol.">
        <title>Genome-scale phylogeny and comparative genomics of the fungal order Sordariales.</title>
        <authorList>
            <person name="Hensen N."/>
            <person name="Bonometti L."/>
            <person name="Westerberg I."/>
            <person name="Brannstrom I.O."/>
            <person name="Guillou S."/>
            <person name="Cros-Aarteil S."/>
            <person name="Calhoun S."/>
            <person name="Haridas S."/>
            <person name="Kuo A."/>
            <person name="Mondo S."/>
            <person name="Pangilinan J."/>
            <person name="Riley R."/>
            <person name="LaButti K."/>
            <person name="Andreopoulos B."/>
            <person name="Lipzen A."/>
            <person name="Chen C."/>
            <person name="Yan M."/>
            <person name="Daum C."/>
            <person name="Ng V."/>
            <person name="Clum A."/>
            <person name="Steindorff A."/>
            <person name="Ohm R.A."/>
            <person name="Martin F."/>
            <person name="Silar P."/>
            <person name="Natvig D.O."/>
            <person name="Lalanne C."/>
            <person name="Gautier V."/>
            <person name="Ament-Velasquez S.L."/>
            <person name="Kruys A."/>
            <person name="Hutchinson M.I."/>
            <person name="Powell A.J."/>
            <person name="Barry K."/>
            <person name="Miller A.N."/>
            <person name="Grigoriev I.V."/>
            <person name="Debuchy R."/>
            <person name="Gladieux P."/>
            <person name="Hiltunen Thoren M."/>
            <person name="Johannesson H."/>
        </authorList>
    </citation>
    <scope>NUCLEOTIDE SEQUENCE</scope>
    <source>
        <strain evidence="2">CBS 958.72</strain>
    </source>
</reference>
<dbReference type="Pfam" id="PF26640">
    <property type="entry name" value="DUF8212"/>
    <property type="match status" value="1"/>
</dbReference>